<dbReference type="InterPro" id="IPR015590">
    <property type="entry name" value="Aldehyde_DH_dom"/>
</dbReference>
<evidence type="ECO:0000256" key="1">
    <source>
        <dbReference type="ARBA" id="ARBA00013048"/>
    </source>
</evidence>
<name>A0AAN1XW91_UNVUL</name>
<dbReference type="EMBL" id="AP025523">
    <property type="protein sequence ID" value="BDE06573.1"/>
    <property type="molecule type" value="Genomic_DNA"/>
</dbReference>
<dbReference type="AlphaFoldDB" id="A0AAN1XW91"/>
<dbReference type="InterPro" id="IPR016161">
    <property type="entry name" value="Ald_DH/histidinol_DH"/>
</dbReference>
<dbReference type="GO" id="GO:0004491">
    <property type="term" value="F:methylmalonate-semialdehyde dehydrogenase (acylating, NAD) activity"/>
    <property type="evidence" value="ECO:0007669"/>
    <property type="project" value="UniProtKB-EC"/>
</dbReference>
<dbReference type="EC" id="1.2.1.27" evidence="1"/>
<dbReference type="Proteomes" id="UP001317532">
    <property type="component" value="Chromosome"/>
</dbReference>
<dbReference type="KEGG" id="vab:WPS_18490"/>
<reference evidence="5 6" key="1">
    <citation type="journal article" date="2022" name="ISME Commun">
        <title>Vulcanimicrobium alpinus gen. nov. sp. nov., the first cultivated representative of the candidate phylum 'Eremiobacterota', is a metabolically versatile aerobic anoxygenic phototroph.</title>
        <authorList>
            <person name="Yabe S."/>
            <person name="Muto K."/>
            <person name="Abe K."/>
            <person name="Yokota A."/>
            <person name="Staudigel H."/>
            <person name="Tebo B.M."/>
        </authorList>
    </citation>
    <scope>NUCLEOTIDE SEQUENCE [LARGE SCALE GENOMIC DNA]</scope>
    <source>
        <strain evidence="5 6">WC8-2</strain>
    </source>
</reference>
<dbReference type="PANTHER" id="PTHR43866">
    <property type="entry name" value="MALONATE-SEMIALDEHYDE DEHYDROGENASE"/>
    <property type="match status" value="1"/>
</dbReference>
<feature type="domain" description="Aldehyde dehydrogenase" evidence="4">
    <location>
        <begin position="37"/>
        <end position="491"/>
    </location>
</feature>
<dbReference type="FunFam" id="3.40.309.10:FF:000002">
    <property type="entry name" value="Methylmalonate-semialdehyde dehydrogenase (Acylating)"/>
    <property type="match status" value="1"/>
</dbReference>
<dbReference type="InterPro" id="IPR010061">
    <property type="entry name" value="MeMal-semiAld_DH"/>
</dbReference>
<evidence type="ECO:0000256" key="2">
    <source>
        <dbReference type="ARBA" id="ARBA00023002"/>
    </source>
</evidence>
<dbReference type="PANTHER" id="PTHR43866:SF4">
    <property type="entry name" value="MALONATE-SEMIALDEHYDE DEHYDROGENASE"/>
    <property type="match status" value="1"/>
</dbReference>
<dbReference type="SUPFAM" id="SSF53720">
    <property type="entry name" value="ALDH-like"/>
    <property type="match status" value="1"/>
</dbReference>
<dbReference type="CDD" id="cd07085">
    <property type="entry name" value="ALDH_F6_MMSDH"/>
    <property type="match status" value="1"/>
</dbReference>
<dbReference type="InterPro" id="IPR016162">
    <property type="entry name" value="Ald_DH_N"/>
</dbReference>
<dbReference type="Pfam" id="PF00171">
    <property type="entry name" value="Aldedh"/>
    <property type="match status" value="1"/>
</dbReference>
<evidence type="ECO:0000313" key="6">
    <source>
        <dbReference type="Proteomes" id="UP001317532"/>
    </source>
</evidence>
<evidence type="ECO:0000313" key="5">
    <source>
        <dbReference type="EMBL" id="BDE06573.1"/>
    </source>
</evidence>
<dbReference type="InterPro" id="IPR016163">
    <property type="entry name" value="Ald_DH_C"/>
</dbReference>
<dbReference type="GO" id="GO:0006210">
    <property type="term" value="P:thymine catabolic process"/>
    <property type="evidence" value="ECO:0007669"/>
    <property type="project" value="TreeGrafter"/>
</dbReference>
<dbReference type="Gene3D" id="3.40.605.10">
    <property type="entry name" value="Aldehyde Dehydrogenase, Chain A, domain 1"/>
    <property type="match status" value="1"/>
</dbReference>
<keyword evidence="3" id="KW-0520">NAD</keyword>
<organism evidence="5 6">
    <name type="scientific">Vulcanimicrobium alpinum</name>
    <dbReference type="NCBI Taxonomy" id="3016050"/>
    <lineage>
        <taxon>Bacteria</taxon>
        <taxon>Bacillati</taxon>
        <taxon>Vulcanimicrobiota</taxon>
        <taxon>Vulcanimicrobiia</taxon>
        <taxon>Vulcanimicrobiales</taxon>
        <taxon>Vulcanimicrobiaceae</taxon>
        <taxon>Vulcanimicrobium</taxon>
    </lineage>
</organism>
<proteinExistence type="predicted"/>
<protein>
    <recommendedName>
        <fullName evidence="1">methylmalonate-semialdehyde dehydrogenase (CoA acylating)</fullName>
        <ecNumber evidence="1">1.2.1.27</ecNumber>
    </recommendedName>
</protein>
<accession>A0AAN1XW91</accession>
<keyword evidence="2" id="KW-0560">Oxidoreductase</keyword>
<gene>
    <name evidence="5" type="primary">mmsA-1</name>
    <name evidence="5" type="ORF">WPS_18490</name>
</gene>
<keyword evidence="6" id="KW-1185">Reference proteome</keyword>
<evidence type="ECO:0000256" key="3">
    <source>
        <dbReference type="ARBA" id="ARBA00023027"/>
    </source>
</evidence>
<dbReference type="FunFam" id="3.40.605.10:FF:000003">
    <property type="entry name" value="Methylmalonate-semialdehyde dehydrogenase [acylating]"/>
    <property type="match status" value="1"/>
</dbReference>
<dbReference type="NCBIfam" id="TIGR01722">
    <property type="entry name" value="MMSDH"/>
    <property type="match status" value="1"/>
</dbReference>
<sequence length="512" mass="54286">MGPIPGRREQKKMQTATRELGHFINGTAHASASGRWGDVYDPASGEVQARVSLAAVADVDAAVQAARVAFDGWARTAPARRSAVMFAFREALRSNMDRLARIVTAEHGKTFDDARGEVQRGLEVVEFACGIPQLLKGEFSENVGTGIDVKAVRQPLGVCAGITPFNFPAMVPMWMFPVAIACGNTFILKPSEKDPSLALEMAALLAECGLPAGVFNVVNGDKDAVNAILEHPGIDAVSFVGSTPIAQHVYTRAAATGKRVQALGGAKNHLVVMPDADLAQVTDALMGAAYGSAGERCMAISVAVAVGDATADAVIAQLRGRIASLKVSPGMEPGAEMGPLVTGEHLERVRGYVELAAKEGAQIVVDGRDADLPGRGFFLGATLLDRVTASMRVYREEIFGPVLSVVRASSYDEALALVNAHEFGNGVAIFTRDGDTARHFDANVKAGMVGINVPIPVPVAYHSFGGWKRSLFGDTYVHGNEGVRFYTHLKTTTTRWPTGIRAGAEFVMPTMK</sequence>
<dbReference type="GO" id="GO:0006574">
    <property type="term" value="P:L-valine catabolic process"/>
    <property type="evidence" value="ECO:0007669"/>
    <property type="project" value="TreeGrafter"/>
</dbReference>
<dbReference type="Gene3D" id="3.40.309.10">
    <property type="entry name" value="Aldehyde Dehydrogenase, Chain A, domain 2"/>
    <property type="match status" value="1"/>
</dbReference>
<dbReference type="PROSITE" id="PS00070">
    <property type="entry name" value="ALDEHYDE_DEHYDR_CYS"/>
    <property type="match status" value="1"/>
</dbReference>
<dbReference type="InterPro" id="IPR016160">
    <property type="entry name" value="Ald_DH_CS_CYS"/>
</dbReference>
<evidence type="ECO:0000259" key="4">
    <source>
        <dbReference type="Pfam" id="PF00171"/>
    </source>
</evidence>